<name>A0A921ERH7_9ACTN</name>
<evidence type="ECO:0000313" key="3">
    <source>
        <dbReference type="Proteomes" id="UP000712713"/>
    </source>
</evidence>
<proteinExistence type="predicted"/>
<keyword evidence="1" id="KW-0472">Membrane</keyword>
<dbReference type="Proteomes" id="UP000712713">
    <property type="component" value="Unassembled WGS sequence"/>
</dbReference>
<accession>A0A921ERH7</accession>
<dbReference type="AlphaFoldDB" id="A0A921ERH7"/>
<reference evidence="2" key="1">
    <citation type="journal article" date="2021" name="PeerJ">
        <title>Extensive microbial diversity within the chicken gut microbiome revealed by metagenomics and culture.</title>
        <authorList>
            <person name="Gilroy R."/>
            <person name="Ravi A."/>
            <person name="Getino M."/>
            <person name="Pursley I."/>
            <person name="Horton D.L."/>
            <person name="Alikhan N.F."/>
            <person name="Baker D."/>
            <person name="Gharbi K."/>
            <person name="Hall N."/>
            <person name="Watson M."/>
            <person name="Adriaenssens E.M."/>
            <person name="Foster-Nyarko E."/>
            <person name="Jarju S."/>
            <person name="Secka A."/>
            <person name="Antonio M."/>
            <person name="Oren A."/>
            <person name="Chaudhuri R.R."/>
            <person name="La Ragione R."/>
            <person name="Hildebrand F."/>
            <person name="Pallen M.J."/>
        </authorList>
    </citation>
    <scope>NUCLEOTIDE SEQUENCE</scope>
    <source>
        <strain evidence="2">ChiGjej3B3-7470</strain>
    </source>
</reference>
<keyword evidence="1" id="KW-1133">Transmembrane helix</keyword>
<reference evidence="2" key="2">
    <citation type="submission" date="2021-09" db="EMBL/GenBank/DDBJ databases">
        <authorList>
            <person name="Gilroy R."/>
        </authorList>
    </citation>
    <scope>NUCLEOTIDE SEQUENCE</scope>
    <source>
        <strain evidence="2">ChiGjej3B3-7470</strain>
    </source>
</reference>
<feature type="transmembrane region" description="Helical" evidence="1">
    <location>
        <begin position="26"/>
        <end position="46"/>
    </location>
</feature>
<dbReference type="EMBL" id="DYZF01000220">
    <property type="protein sequence ID" value="HJE52045.1"/>
    <property type="molecule type" value="Genomic_DNA"/>
</dbReference>
<gene>
    <name evidence="2" type="ORF">K8V15_08745</name>
</gene>
<organism evidence="2 3">
    <name type="scientific">Tessaracoccus flavescens</name>
    <dbReference type="NCBI Taxonomy" id="399497"/>
    <lineage>
        <taxon>Bacteria</taxon>
        <taxon>Bacillati</taxon>
        <taxon>Actinomycetota</taxon>
        <taxon>Actinomycetes</taxon>
        <taxon>Propionibacteriales</taxon>
        <taxon>Propionibacteriaceae</taxon>
        <taxon>Tessaracoccus</taxon>
    </lineage>
</organism>
<comment type="caution">
    <text evidence="2">The sequence shown here is derived from an EMBL/GenBank/DDBJ whole genome shotgun (WGS) entry which is preliminary data.</text>
</comment>
<protein>
    <submittedName>
        <fullName evidence="2">Uncharacterized protein</fullName>
    </submittedName>
</protein>
<sequence length="358" mass="39037">MTDGGPRFVAPVIHDGPRRNRLPLRALLLGLVLILITGIAIGFIYVRFFRVVPVDQDVLVRTTPGSITGPRLQSPQEVVQRYFEALRDGNIESALALGPRGGPGRGSLVTARAFEETRRISPIDDIEVTADDPEAVEVQVSYTLGGEPVEESVRVTRNDDGTYQMAQTTTTVEFDVTGGQSLPMIVNGQRVGSNELLEVVPGRYEVSTGLPFITYAAPHNSFTVTSMTPSEVVELTAIPTLTPEGEHELVQAARSSLASCLELRQLEPADCPNHITPSAPVDESTVRWELVNDPWRRLQPILHPEDQTVAALSTVIRTNVTFTYSDGSSSGNNFQIRTAQIRANMAGETPADIVIDWQ</sequence>
<evidence type="ECO:0000313" key="2">
    <source>
        <dbReference type="EMBL" id="HJE52045.1"/>
    </source>
</evidence>
<evidence type="ECO:0000256" key="1">
    <source>
        <dbReference type="SAM" id="Phobius"/>
    </source>
</evidence>
<keyword evidence="1" id="KW-0812">Transmembrane</keyword>